<keyword evidence="1" id="KW-0732">Signal</keyword>
<dbReference type="EMBL" id="GGFJ01011807">
    <property type="protein sequence ID" value="MBW60948.1"/>
    <property type="molecule type" value="Transcribed_RNA"/>
</dbReference>
<proteinExistence type="predicted"/>
<organism evidence="2">
    <name type="scientific">Anopheles marajoara</name>
    <dbReference type="NCBI Taxonomy" id="58244"/>
    <lineage>
        <taxon>Eukaryota</taxon>
        <taxon>Metazoa</taxon>
        <taxon>Ecdysozoa</taxon>
        <taxon>Arthropoda</taxon>
        <taxon>Hexapoda</taxon>
        <taxon>Insecta</taxon>
        <taxon>Pterygota</taxon>
        <taxon>Neoptera</taxon>
        <taxon>Endopterygota</taxon>
        <taxon>Diptera</taxon>
        <taxon>Nematocera</taxon>
        <taxon>Culicoidea</taxon>
        <taxon>Culicidae</taxon>
        <taxon>Anophelinae</taxon>
        <taxon>Anopheles</taxon>
    </lineage>
</organism>
<protein>
    <submittedName>
        <fullName evidence="2">Putative secreted protein</fullName>
    </submittedName>
</protein>
<feature type="chain" id="PRO_5014772861" evidence="1">
    <location>
        <begin position="22"/>
        <end position="141"/>
    </location>
</feature>
<evidence type="ECO:0000313" key="2">
    <source>
        <dbReference type="EMBL" id="MBW60948.1"/>
    </source>
</evidence>
<sequence>MQPYWWCQWWWWRCRWYQSLSCLPPNQRPFPSCACACVARACCGQQTYDRTANMDTPSGAVYRWSVNRSSRIRCYDVERHSVTGNPGAAHRTSHPIPRWTIRHQHQHPVTMIGAGADAVAAAGEPLTHGTWHTTVDPADHR</sequence>
<evidence type="ECO:0000256" key="1">
    <source>
        <dbReference type="SAM" id="SignalP"/>
    </source>
</evidence>
<reference evidence="2" key="1">
    <citation type="submission" date="2018-01" db="EMBL/GenBank/DDBJ databases">
        <title>An insight into the sialome of Amazonian anophelines.</title>
        <authorList>
            <person name="Ribeiro J.M."/>
            <person name="Scarpassa V."/>
            <person name="Calvo E."/>
        </authorList>
    </citation>
    <scope>NUCLEOTIDE SEQUENCE</scope>
    <source>
        <tissue evidence="2">Salivary glands</tissue>
    </source>
</reference>
<name>A0A2M4C7K9_9DIPT</name>
<dbReference type="AlphaFoldDB" id="A0A2M4C7K9"/>
<accession>A0A2M4C7K9</accession>
<feature type="signal peptide" evidence="1">
    <location>
        <begin position="1"/>
        <end position="21"/>
    </location>
</feature>